<dbReference type="GO" id="GO:0070192">
    <property type="term" value="P:chromosome organization involved in meiotic cell cycle"/>
    <property type="evidence" value="ECO:0000318"/>
    <property type="project" value="GO_Central"/>
</dbReference>
<evidence type="ECO:0000256" key="6">
    <source>
        <dbReference type="ARBA" id="ARBA00022723"/>
    </source>
</evidence>
<dbReference type="SUPFAM" id="SSF52540">
    <property type="entry name" value="P-loop containing nucleoside triphosphate hydrolases"/>
    <property type="match status" value="1"/>
</dbReference>
<evidence type="ECO:0000256" key="3">
    <source>
        <dbReference type="ARBA" id="ARBA00004286"/>
    </source>
</evidence>
<dbReference type="GO" id="GO:0046872">
    <property type="term" value="F:metal ion binding"/>
    <property type="evidence" value="ECO:0007669"/>
    <property type="project" value="UniProtKB-KW"/>
</dbReference>
<evidence type="ECO:0000256" key="4">
    <source>
        <dbReference type="ARBA" id="ARBA00009439"/>
    </source>
</evidence>
<proteinExistence type="inferred from homology"/>
<dbReference type="HOGENOM" id="CLU_255221_0_0_1"/>
<dbReference type="GO" id="GO:0016887">
    <property type="term" value="F:ATP hydrolysis activity"/>
    <property type="evidence" value="ECO:0007669"/>
    <property type="project" value="InterPro"/>
</dbReference>
<evidence type="ECO:0000313" key="10">
    <source>
        <dbReference type="EMBL" id="KAE8303411.1"/>
    </source>
</evidence>
<evidence type="ECO:0000256" key="8">
    <source>
        <dbReference type="ARBA" id="ARBA00023242"/>
    </source>
</evidence>
<dbReference type="GO" id="GO:0000794">
    <property type="term" value="C:condensed nuclear chromosome"/>
    <property type="evidence" value="ECO:0000318"/>
    <property type="project" value="GO_Central"/>
</dbReference>
<comment type="caution">
    <text evidence="10">The sequence shown here is derived from an EMBL/GenBank/DDBJ whole genome shotgun (WGS) entry which is preliminary data.</text>
</comment>
<sequence>MYYLDQLTLKNIRSYRDQLSTIVFSPNLTIITGHNGAGKSTLLEALLYLLSQERPVYDRIEPKVAPENAVMLMQCILRHEPNTSEANSKTIEDPGFEPPLKEAVNCKKVDCKKSTRGKSVKGIPMTSLKSNQVLLELTRTIKRGGGDKVSSTRRNRTPDSPELSSALQLCDGLFQYCLICSETKSHWMFETPEEISKSTDQILNLDRFTKLSKEFHPPPKELASSEVCYTTALKAVADQEGELHKLTKEMANEEQCRDKLRREHELLTMFTTDFASLAKAGTDLSKLLGLCAANSDHRDIAKDRKSRQMQLAELPISTLLSQKICASGDSLVLYLNLRSEDTALAEAYTNTLKAHNISGSHVQLDDAKSIFSKLASDSLLQESMLLAQWEKLKAECDPQSIPRFVDKYRAMLAQLSTIKSSHRDVYTAVATSDNVHINTKRNLIESFYQNIIDYPSGLEPNESLDNISGLESLCLELSMICMKVSAIDDVINDNIAQKQRDLEAIRESIAVLDNAVTAEERSREATSILVSLSGSLSDKLAELQNVEYEESSKRNRLQELSNRCTNLRTSATQQQKVHERLLYLCANHYVSSEELTKIRDTLSGLDLLTYLPALLLVTLNHQRNPEQDIGSACRLVMLTWEENWTKLKSCLDCMGYPHIDILTNITEGISSDCLTLLNNALNFINNKIKDCIGIELRFLFSTSDDLPGSLTKMVRSVSDALQKWLTTTGNIITVIPTLRNDFSVYINKRAKISEEMAKNMLVLFEGFLDEYKQDMAQQKADLVNAIVSALGAFSNILPIALSCQNLNIPFDKAHVELLELEKNGQVMHKIMLDNNEISSSGDRADDTLYQILCGVPTNTVTCDSFPLLIPQLEYQSADCCTIIDTINAFFDKLILAAKGLESTRVDSENELNSLRIQLSDEENSLVLVKQESEELESRASSMRLEISELKEQFLATSIDGQPYSINYAQKLVKEDMQIGEKLKHYGEERKKLSLKMDALKEEVDALILDTTQISLSESATVPLTHAEFLGMKEALEKIKKSPSATEIESAASSYQVAHDKTLCLQTILAILEEYAIVDEFLSKLLALLDRVRLQFAGSIEYTCCGELLNMVKRTEEELTNKCQTLGDVLNGLTTMSSLYESARSQSAMELYKKEGVTGEQKKQHERLKGELHTAVERYAQSKASLLIVKGASTLSILMQRTVKEFKHMLLKKLNSKLQSLWNQCYARTGATRNEISTVRLAITQVGTGDKAKDVIELQAICTNPDTDCPVVRSFREACSSGQQVLLSILLRLSFSYISMSPFSFIVLDEPTNYLDKENNKNLAHVLADFISSAQNTQVVVITHSLEFRDALIAATNNTNTRAYKISMEPGGSTIREIAWGLDDDLTY</sequence>
<dbReference type="InterPro" id="IPR038729">
    <property type="entry name" value="Rad50/SbcC_AAA"/>
</dbReference>
<dbReference type="EMBL" id="AACB03000002">
    <property type="protein sequence ID" value="KAE8303411.1"/>
    <property type="molecule type" value="Genomic_DNA"/>
</dbReference>
<evidence type="ECO:0000256" key="7">
    <source>
        <dbReference type="ARBA" id="ARBA00022833"/>
    </source>
</evidence>
<dbReference type="VEuPathDB" id="GiardiaDB:GL50803_17495"/>
<dbReference type="KEGG" id="gla:GL50803_0017495"/>
<dbReference type="RefSeq" id="XP_001707300.1">
    <property type="nucleotide sequence ID" value="XM_001707248.1"/>
</dbReference>
<evidence type="ECO:0000256" key="2">
    <source>
        <dbReference type="ARBA" id="ARBA00004123"/>
    </source>
</evidence>
<evidence type="ECO:0000256" key="5">
    <source>
        <dbReference type="ARBA" id="ARBA00022454"/>
    </source>
</evidence>
<dbReference type="STRING" id="184922.E2RTR6"/>
<dbReference type="GO" id="GO:0007004">
    <property type="term" value="P:telomere maintenance via telomerase"/>
    <property type="evidence" value="ECO:0000318"/>
    <property type="project" value="GO_Central"/>
</dbReference>
<dbReference type="GO" id="GO:0043047">
    <property type="term" value="F:single-stranded telomeric DNA binding"/>
    <property type="evidence" value="ECO:0000318"/>
    <property type="project" value="GO_Central"/>
</dbReference>
<dbReference type="GO" id="GO:0030870">
    <property type="term" value="C:Mre11 complex"/>
    <property type="evidence" value="ECO:0000318"/>
    <property type="project" value="GO_Central"/>
</dbReference>
<keyword evidence="8" id="KW-0539">Nucleus</keyword>
<organism evidence="10 11">
    <name type="scientific">Giardia intestinalis (strain ATCC 50803 / WB clone C6)</name>
    <name type="common">Giardia lamblia</name>
    <dbReference type="NCBI Taxonomy" id="184922"/>
    <lineage>
        <taxon>Eukaryota</taxon>
        <taxon>Metamonada</taxon>
        <taxon>Diplomonadida</taxon>
        <taxon>Hexamitidae</taxon>
        <taxon>Giardiinae</taxon>
        <taxon>Giardia</taxon>
    </lineage>
</organism>
<evidence type="ECO:0000313" key="11">
    <source>
        <dbReference type="Proteomes" id="UP000001548"/>
    </source>
</evidence>
<dbReference type="Pfam" id="PF13476">
    <property type="entry name" value="AAA_23"/>
    <property type="match status" value="1"/>
</dbReference>
<dbReference type="FunCoup" id="E2RTR6">
    <property type="interactions" value="209"/>
</dbReference>
<comment type="catalytic activity">
    <reaction evidence="9">
        <text>ATP + H2O = ADP + phosphate + H(+)</text>
        <dbReference type="Rhea" id="RHEA:13065"/>
        <dbReference type="ChEBI" id="CHEBI:15377"/>
        <dbReference type="ChEBI" id="CHEBI:15378"/>
        <dbReference type="ChEBI" id="CHEBI:30616"/>
        <dbReference type="ChEBI" id="CHEBI:43474"/>
        <dbReference type="ChEBI" id="CHEBI:456216"/>
    </reaction>
</comment>
<dbReference type="PANTHER" id="PTHR18867">
    <property type="entry name" value="RAD50"/>
    <property type="match status" value="1"/>
</dbReference>
<dbReference type="GO" id="GO:0006302">
    <property type="term" value="P:double-strand break repair"/>
    <property type="evidence" value="ECO:0000318"/>
    <property type="project" value="GO_Central"/>
</dbReference>
<keyword evidence="5" id="KW-0158">Chromosome</keyword>
<dbReference type="PANTHER" id="PTHR18867:SF12">
    <property type="entry name" value="DNA REPAIR PROTEIN RAD50"/>
    <property type="match status" value="1"/>
</dbReference>
<accession>E2RTR6</accession>
<dbReference type="InterPro" id="IPR027417">
    <property type="entry name" value="P-loop_NTPase"/>
</dbReference>
<dbReference type="OMA" id="MLMQCIL"/>
<dbReference type="Gene3D" id="3.40.50.300">
    <property type="entry name" value="P-loop containing nucleotide triphosphate hydrolases"/>
    <property type="match status" value="2"/>
</dbReference>
<dbReference type="GeneID" id="5700199"/>
<comment type="cofactor">
    <cofactor evidence="1">
        <name>Zn(2+)</name>
        <dbReference type="ChEBI" id="CHEBI:29105"/>
    </cofactor>
</comment>
<dbReference type="GO" id="GO:0051880">
    <property type="term" value="F:G-quadruplex DNA binding"/>
    <property type="evidence" value="ECO:0000318"/>
    <property type="project" value="GO_Central"/>
</dbReference>
<protein>
    <submittedName>
        <fullName evidence="10">RAD50 DNA repair protein</fullName>
    </submittedName>
</protein>
<evidence type="ECO:0000256" key="9">
    <source>
        <dbReference type="ARBA" id="ARBA00049360"/>
    </source>
</evidence>
<comment type="similarity">
    <text evidence="4">Belongs to the SMC family. RAD50 subfamily.</text>
</comment>
<reference evidence="10 11" key="1">
    <citation type="journal article" date="2007" name="Science">
        <title>Genomic minimalism in the early diverging intestinal parasite Giardia lamblia.</title>
        <authorList>
            <person name="Morrison H.G."/>
            <person name="McArthur A.G."/>
            <person name="Gillin F.D."/>
            <person name="Aley S.B."/>
            <person name="Adam R.D."/>
            <person name="Olsen G.J."/>
            <person name="Best A.A."/>
            <person name="Cande W.Z."/>
            <person name="Chen F."/>
            <person name="Cipriano M.J."/>
            <person name="Davids B.J."/>
            <person name="Dawson S.C."/>
            <person name="Elmendorf H.G."/>
            <person name="Hehl A.B."/>
            <person name="Holder M.E."/>
            <person name="Huse S.M."/>
            <person name="Kim U.U."/>
            <person name="Lasek-Nesselquist E."/>
            <person name="Manning G."/>
            <person name="Nigam A."/>
            <person name="Nixon J.E."/>
            <person name="Palm D."/>
            <person name="Passamaneck N.E."/>
            <person name="Prabhu A."/>
            <person name="Reich C.I."/>
            <person name="Reiner D.S."/>
            <person name="Samuelson J."/>
            <person name="Svard S.G."/>
            <person name="Sogin M.L."/>
        </authorList>
    </citation>
    <scope>NUCLEOTIDE SEQUENCE [LARGE SCALE GENOMIC DNA]</scope>
    <source>
        <strain evidence="10 11">WB C6</strain>
    </source>
</reference>
<dbReference type="Proteomes" id="UP000001548">
    <property type="component" value="Unassembled WGS sequence"/>
</dbReference>
<keyword evidence="7" id="KW-0862">Zinc</keyword>
<evidence type="ECO:0000256" key="1">
    <source>
        <dbReference type="ARBA" id="ARBA00001947"/>
    </source>
</evidence>
<dbReference type="GO" id="GO:0003691">
    <property type="term" value="F:double-stranded telomeric DNA binding"/>
    <property type="evidence" value="ECO:0000318"/>
    <property type="project" value="GO_Central"/>
</dbReference>
<keyword evidence="6" id="KW-0479">Metal-binding</keyword>
<keyword evidence="11" id="KW-1185">Reference proteome</keyword>
<gene>
    <name evidence="10" type="ORF">GL50803_0017495</name>
</gene>
<dbReference type="GO" id="GO:0000722">
    <property type="term" value="P:telomere maintenance via recombination"/>
    <property type="evidence" value="ECO:0000318"/>
    <property type="project" value="GO_Central"/>
</dbReference>
<comment type="subcellular location">
    <subcellularLocation>
        <location evidence="3">Chromosome</location>
    </subcellularLocation>
    <subcellularLocation>
        <location evidence="2">Nucleus</location>
    </subcellularLocation>
</comment>
<name>E2RTR6_GIAIC</name>